<comment type="catalytic activity">
    <reaction evidence="10">
        <text>[(1-&gt;4)-N-acetyl-beta-D-glucosaminyl](n) + n H2O = chitosan + n acetate</text>
        <dbReference type="Rhea" id="RHEA:10464"/>
        <dbReference type="Rhea" id="RHEA-COMP:9593"/>
        <dbReference type="Rhea" id="RHEA-COMP:9597"/>
        <dbReference type="ChEBI" id="CHEBI:15377"/>
        <dbReference type="ChEBI" id="CHEBI:17029"/>
        <dbReference type="ChEBI" id="CHEBI:30089"/>
        <dbReference type="ChEBI" id="CHEBI:57704"/>
        <dbReference type="EC" id="3.5.1.41"/>
    </reaction>
    <physiologicalReaction direction="left-to-right" evidence="10">
        <dbReference type="Rhea" id="RHEA:10465"/>
    </physiologicalReaction>
</comment>
<dbReference type="InterPro" id="IPR011330">
    <property type="entry name" value="Glyco_hydro/deAcase_b/a-brl"/>
</dbReference>
<accession>A0A0D6EGN4</accession>
<keyword evidence="7" id="KW-0449">Lipoprotein</keyword>
<dbReference type="Proteomes" id="UP000243876">
    <property type="component" value="Unassembled WGS sequence"/>
</dbReference>
<evidence type="ECO:0000256" key="5">
    <source>
        <dbReference type="ARBA" id="ARBA00023277"/>
    </source>
</evidence>
<evidence type="ECO:0000256" key="7">
    <source>
        <dbReference type="ARBA" id="ARBA00023288"/>
    </source>
</evidence>
<dbReference type="InterPro" id="IPR002509">
    <property type="entry name" value="NODB_dom"/>
</dbReference>
<keyword evidence="6" id="KW-0170">Cobalt</keyword>
<dbReference type="SUPFAM" id="SSF88713">
    <property type="entry name" value="Glycoside hydrolase/deacetylase"/>
    <property type="match status" value="1"/>
</dbReference>
<evidence type="ECO:0000256" key="1">
    <source>
        <dbReference type="ARBA" id="ARBA00001941"/>
    </source>
</evidence>
<evidence type="ECO:0000256" key="4">
    <source>
        <dbReference type="ARBA" id="ARBA00023024"/>
    </source>
</evidence>
<dbReference type="PROSITE" id="PS51677">
    <property type="entry name" value="NODB"/>
    <property type="match status" value="1"/>
</dbReference>
<dbReference type="GO" id="GO:0006032">
    <property type="term" value="P:chitin catabolic process"/>
    <property type="evidence" value="ECO:0007669"/>
    <property type="project" value="UniProtKB-KW"/>
</dbReference>
<evidence type="ECO:0000256" key="8">
    <source>
        <dbReference type="ARBA" id="ARBA00023326"/>
    </source>
</evidence>
<evidence type="ECO:0000313" key="13">
    <source>
        <dbReference type="Proteomes" id="UP000243876"/>
    </source>
</evidence>
<proteinExistence type="predicted"/>
<evidence type="ECO:0000256" key="2">
    <source>
        <dbReference type="ARBA" id="ARBA00004609"/>
    </source>
</evidence>
<dbReference type="GO" id="GO:0000272">
    <property type="term" value="P:polysaccharide catabolic process"/>
    <property type="evidence" value="ECO:0007669"/>
    <property type="project" value="UniProtKB-KW"/>
</dbReference>
<dbReference type="Pfam" id="PF01522">
    <property type="entry name" value="Polysacc_deac_1"/>
    <property type="match status" value="1"/>
</dbReference>
<dbReference type="OrthoDB" id="407355at2759"/>
<feature type="domain" description="NodB homology" evidence="11">
    <location>
        <begin position="150"/>
        <end position="274"/>
    </location>
</feature>
<keyword evidence="13" id="KW-1185">Reference proteome</keyword>
<keyword evidence="3" id="KW-0472">Membrane</keyword>
<dbReference type="GO" id="GO:0005886">
    <property type="term" value="C:plasma membrane"/>
    <property type="evidence" value="ECO:0007669"/>
    <property type="project" value="UniProtKB-SubCell"/>
</dbReference>
<keyword evidence="3" id="KW-0325">Glycoprotein</keyword>
<gene>
    <name evidence="12" type="primary">SPOSA6832_00679</name>
</gene>
<keyword evidence="3" id="KW-0336">GPI-anchor</keyword>
<dbReference type="AlphaFoldDB" id="A0A0D6EGN4"/>
<evidence type="ECO:0000256" key="10">
    <source>
        <dbReference type="ARBA" id="ARBA00048494"/>
    </source>
</evidence>
<keyword evidence="4" id="KW-0146">Chitin degradation</keyword>
<protein>
    <recommendedName>
        <fullName evidence="9">chitin deacetylase</fullName>
        <ecNumber evidence="9">3.5.1.41</ecNumber>
    </recommendedName>
</protein>
<evidence type="ECO:0000259" key="11">
    <source>
        <dbReference type="PROSITE" id="PS51677"/>
    </source>
</evidence>
<evidence type="ECO:0000256" key="6">
    <source>
        <dbReference type="ARBA" id="ARBA00023285"/>
    </source>
</evidence>
<comment type="cofactor">
    <cofactor evidence="1">
        <name>Co(2+)</name>
        <dbReference type="ChEBI" id="CHEBI:48828"/>
    </cofactor>
</comment>
<name>A0A0D6EGN4_SPOSA</name>
<evidence type="ECO:0000256" key="3">
    <source>
        <dbReference type="ARBA" id="ARBA00022622"/>
    </source>
</evidence>
<comment type="subcellular location">
    <subcellularLocation>
        <location evidence="2">Cell membrane</location>
        <topology evidence="2">Lipid-anchor</topology>
        <topology evidence="2">GPI-anchor</topology>
    </subcellularLocation>
</comment>
<dbReference type="InterPro" id="IPR050248">
    <property type="entry name" value="Polysacc_deacetylase_ArnD"/>
</dbReference>
<sequence>MGAAGLRISAVPSTSSVCSFFQTIHSTPKFRSRLSGAPLALVSPTSLDNMFYAFLLLALASFVDAGPVERRQLNESAYPVSGTKGPTPKAEWVTTYNAAKAAGNIPDIPPSVLSSSGMPTYPSTVNTSNICAWSLTTCIAPNDIGAGPNGAWGVAFDDGVRKGPLSLPLPPSPALYTFLQQNNQSATHFFIGSNILDNPTIFQQAVQTGGHIAVHTFSHPYMTTLTDLEVVGELGWTAQIMLDMTGWLPAYWRPPYGDIDNRVRLAVLSLWERT</sequence>
<dbReference type="EC" id="3.5.1.41" evidence="9"/>
<organism evidence="12 13">
    <name type="scientific">Sporidiobolus salmonicolor</name>
    <name type="common">Yeast-like fungus</name>
    <name type="synonym">Sporobolomyces salmonicolor</name>
    <dbReference type="NCBI Taxonomy" id="5005"/>
    <lineage>
        <taxon>Eukaryota</taxon>
        <taxon>Fungi</taxon>
        <taxon>Dikarya</taxon>
        <taxon>Basidiomycota</taxon>
        <taxon>Pucciniomycotina</taxon>
        <taxon>Microbotryomycetes</taxon>
        <taxon>Sporidiobolales</taxon>
        <taxon>Sporidiobolaceae</taxon>
        <taxon>Sporobolomyces</taxon>
    </lineage>
</organism>
<keyword evidence="5" id="KW-0119">Carbohydrate metabolism</keyword>
<reference evidence="13" key="1">
    <citation type="submission" date="2015-02" db="EMBL/GenBank/DDBJ databases">
        <authorList>
            <person name="Gon?alves P."/>
        </authorList>
    </citation>
    <scope>NUCLEOTIDE SEQUENCE [LARGE SCALE GENOMIC DNA]</scope>
</reference>
<evidence type="ECO:0000313" key="12">
    <source>
        <dbReference type="EMBL" id="CEQ39162.1"/>
    </source>
</evidence>
<dbReference type="EMBL" id="CENE01000002">
    <property type="protein sequence ID" value="CEQ39162.1"/>
    <property type="molecule type" value="Genomic_DNA"/>
</dbReference>
<dbReference type="Gene3D" id="3.20.20.370">
    <property type="entry name" value="Glycoside hydrolase/deacetylase"/>
    <property type="match status" value="1"/>
</dbReference>
<keyword evidence="8" id="KW-0624">Polysaccharide degradation</keyword>
<dbReference type="GO" id="GO:0009272">
    <property type="term" value="P:fungal-type cell wall biogenesis"/>
    <property type="evidence" value="ECO:0007669"/>
    <property type="project" value="UniProtKB-ARBA"/>
</dbReference>
<evidence type="ECO:0000256" key="9">
    <source>
        <dbReference type="ARBA" id="ARBA00024056"/>
    </source>
</evidence>
<dbReference type="PANTHER" id="PTHR10587">
    <property type="entry name" value="GLYCOSYL TRANSFERASE-RELATED"/>
    <property type="match status" value="1"/>
</dbReference>
<dbReference type="GO" id="GO:0004099">
    <property type="term" value="F:chitin deacetylase activity"/>
    <property type="evidence" value="ECO:0007669"/>
    <property type="project" value="UniProtKB-EC"/>
</dbReference>
<dbReference type="PANTHER" id="PTHR10587:SF135">
    <property type="entry name" value="CHITIN DEACETYLASE 3"/>
    <property type="match status" value="1"/>
</dbReference>
<dbReference type="GO" id="GO:0098552">
    <property type="term" value="C:side of membrane"/>
    <property type="evidence" value="ECO:0007669"/>
    <property type="project" value="UniProtKB-KW"/>
</dbReference>